<dbReference type="GO" id="GO:0005737">
    <property type="term" value="C:cytoplasm"/>
    <property type="evidence" value="ECO:0007669"/>
    <property type="project" value="UniProtKB-SubCell"/>
</dbReference>
<evidence type="ECO:0000256" key="9">
    <source>
        <dbReference type="HAMAP-Rule" id="MF_00151"/>
    </source>
</evidence>
<feature type="binding site" evidence="9">
    <location>
        <position position="9"/>
    </location>
    <ligand>
        <name>substrate</name>
    </ligand>
</feature>
<protein>
    <recommendedName>
        <fullName evidence="9">Phosphopantetheine adenylyltransferase</fullName>
        <ecNumber evidence="9">2.7.7.3</ecNumber>
    </recommendedName>
    <alternativeName>
        <fullName evidence="9">Dephospho-CoA pyrophosphorylase</fullName>
    </alternativeName>
    <alternativeName>
        <fullName evidence="9">Pantetheine-phosphate adenylyltransferase</fullName>
        <shortName evidence="9">PPAT</shortName>
    </alternativeName>
</protein>
<feature type="binding site" evidence="9">
    <location>
        <begin position="88"/>
        <end position="90"/>
    </location>
    <ligand>
        <name>ATP</name>
        <dbReference type="ChEBI" id="CHEBI:30616"/>
    </ligand>
</feature>
<organism evidence="12 13">
    <name type="scientific">Rhodococcoides kroppenstedtii</name>
    <dbReference type="NCBI Taxonomy" id="293050"/>
    <lineage>
        <taxon>Bacteria</taxon>
        <taxon>Bacillati</taxon>
        <taxon>Actinomycetota</taxon>
        <taxon>Actinomycetes</taxon>
        <taxon>Mycobacteriales</taxon>
        <taxon>Nocardiaceae</taxon>
        <taxon>Rhodococcoides</taxon>
    </lineage>
</organism>
<reference evidence="12 13" key="1">
    <citation type="submission" date="2016-10" db="EMBL/GenBank/DDBJ databases">
        <authorList>
            <person name="de Groot N.N."/>
        </authorList>
    </citation>
    <scope>NUCLEOTIDE SEQUENCE [LARGE SCALE GENOMIC DNA]</scope>
    <source>
        <strain evidence="12 13">DSM 44908</strain>
    </source>
</reference>
<reference evidence="11 14" key="2">
    <citation type="submission" date="2020-06" db="EMBL/GenBank/DDBJ databases">
        <title>Taxonomy, biology and ecology of Rhodococcus bacteria occurring in California pistachio and other woody hosts as revealed by genome sequence analyses.</title>
        <authorList>
            <person name="Gai Y."/>
            <person name="Riely B."/>
        </authorList>
    </citation>
    <scope>NUCLEOTIDE SEQUENCE [LARGE SCALE GENOMIC DNA]</scope>
    <source>
        <strain evidence="11 14">BP-284</strain>
    </source>
</reference>
<evidence type="ECO:0000256" key="1">
    <source>
        <dbReference type="ARBA" id="ARBA00022490"/>
    </source>
</evidence>
<keyword evidence="5 9" id="KW-0067">ATP-binding</keyword>
<dbReference type="InterPro" id="IPR014729">
    <property type="entry name" value="Rossmann-like_a/b/a_fold"/>
</dbReference>
<keyword evidence="14" id="KW-1185">Reference proteome</keyword>
<dbReference type="OrthoDB" id="9806661at2"/>
<name>A0A1I0U923_9NOCA</name>
<dbReference type="GeneID" id="85487266"/>
<keyword evidence="1 9" id="KW-0963">Cytoplasm</keyword>
<dbReference type="Proteomes" id="UP001520140">
    <property type="component" value="Unassembled WGS sequence"/>
</dbReference>
<comment type="catalytic activity">
    <reaction evidence="8 9">
        <text>(R)-4'-phosphopantetheine + ATP + H(+) = 3'-dephospho-CoA + diphosphate</text>
        <dbReference type="Rhea" id="RHEA:19801"/>
        <dbReference type="ChEBI" id="CHEBI:15378"/>
        <dbReference type="ChEBI" id="CHEBI:30616"/>
        <dbReference type="ChEBI" id="CHEBI:33019"/>
        <dbReference type="ChEBI" id="CHEBI:57328"/>
        <dbReference type="ChEBI" id="CHEBI:61723"/>
        <dbReference type="EC" id="2.7.7.3"/>
    </reaction>
</comment>
<dbReference type="InterPro" id="IPR004821">
    <property type="entry name" value="Cyt_trans-like"/>
</dbReference>
<evidence type="ECO:0000256" key="4">
    <source>
        <dbReference type="ARBA" id="ARBA00022741"/>
    </source>
</evidence>
<keyword evidence="2 9" id="KW-0808">Transferase</keyword>
<evidence type="ECO:0000256" key="2">
    <source>
        <dbReference type="ARBA" id="ARBA00022679"/>
    </source>
</evidence>
<dbReference type="PANTHER" id="PTHR21342">
    <property type="entry name" value="PHOSPHOPANTETHEINE ADENYLYLTRANSFERASE"/>
    <property type="match status" value="1"/>
</dbReference>
<dbReference type="Proteomes" id="UP000182054">
    <property type="component" value="Unassembled WGS sequence"/>
</dbReference>
<feature type="binding site" evidence="9">
    <location>
        <position position="87"/>
    </location>
    <ligand>
        <name>substrate</name>
    </ligand>
</feature>
<dbReference type="SUPFAM" id="SSF52374">
    <property type="entry name" value="Nucleotidylyl transferase"/>
    <property type="match status" value="1"/>
</dbReference>
<comment type="similarity">
    <text evidence="9">Belongs to the bacterial CoaD family.</text>
</comment>
<dbReference type="GO" id="GO:0005524">
    <property type="term" value="F:ATP binding"/>
    <property type="evidence" value="ECO:0007669"/>
    <property type="project" value="UniProtKB-KW"/>
</dbReference>
<dbReference type="AlphaFoldDB" id="A0A1I0U923"/>
<dbReference type="CDD" id="cd02163">
    <property type="entry name" value="PPAT"/>
    <property type="match status" value="1"/>
</dbReference>
<feature type="binding site" evidence="9">
    <location>
        <begin position="122"/>
        <end position="128"/>
    </location>
    <ligand>
        <name>ATP</name>
        <dbReference type="ChEBI" id="CHEBI:30616"/>
    </ligand>
</feature>
<keyword evidence="7 9" id="KW-0173">Coenzyme A biosynthesis</keyword>
<keyword evidence="6 9" id="KW-0460">Magnesium</keyword>
<dbReference type="GO" id="GO:0004595">
    <property type="term" value="F:pantetheine-phosphate adenylyltransferase activity"/>
    <property type="evidence" value="ECO:0007669"/>
    <property type="project" value="UniProtKB-UniRule"/>
</dbReference>
<dbReference type="PANTHER" id="PTHR21342:SF1">
    <property type="entry name" value="PHOSPHOPANTETHEINE ADENYLYLTRANSFERASE"/>
    <property type="match status" value="1"/>
</dbReference>
<comment type="cofactor">
    <cofactor evidence="9">
        <name>Mg(2+)</name>
        <dbReference type="ChEBI" id="CHEBI:18420"/>
    </cofactor>
</comment>
<feature type="binding site" evidence="9">
    <location>
        <position position="73"/>
    </location>
    <ligand>
        <name>substrate</name>
    </ligand>
</feature>
<evidence type="ECO:0000313" key="14">
    <source>
        <dbReference type="Proteomes" id="UP001520140"/>
    </source>
</evidence>
<dbReference type="UniPathway" id="UPA00241">
    <property type="reaction ID" value="UER00355"/>
</dbReference>
<feature type="binding site" evidence="9">
    <location>
        <position position="41"/>
    </location>
    <ligand>
        <name>substrate</name>
    </ligand>
</feature>
<dbReference type="Pfam" id="PF01467">
    <property type="entry name" value="CTP_transf_like"/>
    <property type="match status" value="1"/>
</dbReference>
<feature type="domain" description="Cytidyltransferase-like" evidence="10">
    <location>
        <begin position="5"/>
        <end position="132"/>
    </location>
</feature>
<dbReference type="InterPro" id="IPR001980">
    <property type="entry name" value="PPAT"/>
</dbReference>
<dbReference type="EMBL" id="FOJN01000015">
    <property type="protein sequence ID" value="SFA60582.1"/>
    <property type="molecule type" value="Genomic_DNA"/>
</dbReference>
<evidence type="ECO:0000256" key="5">
    <source>
        <dbReference type="ARBA" id="ARBA00022840"/>
    </source>
</evidence>
<gene>
    <name evidence="9 11" type="primary">coaD</name>
    <name evidence="11" type="ORF">HQ605_06570</name>
    <name evidence="12" type="ORF">SAMN05444374_115107</name>
</gene>
<evidence type="ECO:0000256" key="3">
    <source>
        <dbReference type="ARBA" id="ARBA00022695"/>
    </source>
</evidence>
<evidence type="ECO:0000256" key="7">
    <source>
        <dbReference type="ARBA" id="ARBA00022993"/>
    </source>
</evidence>
<evidence type="ECO:0000259" key="10">
    <source>
        <dbReference type="Pfam" id="PF01467"/>
    </source>
</evidence>
<feature type="binding site" evidence="9">
    <location>
        <position position="98"/>
    </location>
    <ligand>
        <name>ATP</name>
        <dbReference type="ChEBI" id="CHEBI:30616"/>
    </ligand>
</feature>
<accession>A0A1I0U923</accession>
<comment type="pathway">
    <text evidence="9">Cofactor biosynthesis; coenzyme A biosynthesis; CoA from (R)-pantothenate: step 4/5.</text>
</comment>
<dbReference type="EMBL" id="JABUKG010000005">
    <property type="protein sequence ID" value="MBY6320476.1"/>
    <property type="molecule type" value="Genomic_DNA"/>
</dbReference>
<sequence length="160" mass="17417">MTRVVCPGSFDPVHLGHLDVIARAATQFDEVVVTVVVNPNKSGLFTIDERVEMIDACTTHLAGVRVDVWEGLLVDYAAQHGATAMIKGLRNAADFDYEVQMAQMNRRLTGVDTVFLGTDPVHSCLSSSLIKEIARLGGDVTSMVPSVVHERLLTRLAERA</sequence>
<dbReference type="PRINTS" id="PR01020">
    <property type="entry name" value="LPSBIOSNTHSS"/>
</dbReference>
<evidence type="ECO:0000313" key="13">
    <source>
        <dbReference type="Proteomes" id="UP000182054"/>
    </source>
</evidence>
<evidence type="ECO:0000256" key="8">
    <source>
        <dbReference type="ARBA" id="ARBA00029346"/>
    </source>
</evidence>
<evidence type="ECO:0000313" key="12">
    <source>
        <dbReference type="EMBL" id="SFA60582.1"/>
    </source>
</evidence>
<feature type="binding site" evidence="9">
    <location>
        <position position="17"/>
    </location>
    <ligand>
        <name>ATP</name>
        <dbReference type="ChEBI" id="CHEBI:30616"/>
    </ligand>
</feature>
<evidence type="ECO:0000256" key="6">
    <source>
        <dbReference type="ARBA" id="ARBA00022842"/>
    </source>
</evidence>
<comment type="subcellular location">
    <subcellularLocation>
        <location evidence="9">Cytoplasm</location>
    </subcellularLocation>
</comment>
<keyword evidence="3 9" id="KW-0548">Nucleotidyltransferase</keyword>
<dbReference type="RefSeq" id="WP_068100603.1">
    <property type="nucleotide sequence ID" value="NZ_CP135915.1"/>
</dbReference>
<dbReference type="HAMAP" id="MF_00151">
    <property type="entry name" value="PPAT_bact"/>
    <property type="match status" value="1"/>
</dbReference>
<comment type="function">
    <text evidence="9">Reversibly transfers an adenylyl group from ATP to 4'-phosphopantetheine, yielding dephospho-CoA (dPCoA) and pyrophosphate.</text>
</comment>
<dbReference type="NCBIfam" id="TIGR01510">
    <property type="entry name" value="coaD_prev_kdtB"/>
    <property type="match status" value="1"/>
</dbReference>
<evidence type="ECO:0000313" key="11">
    <source>
        <dbReference type="EMBL" id="MBY6320476.1"/>
    </source>
</evidence>
<proteinExistence type="inferred from homology"/>
<dbReference type="GO" id="GO:0015937">
    <property type="term" value="P:coenzyme A biosynthetic process"/>
    <property type="evidence" value="ECO:0007669"/>
    <property type="project" value="UniProtKB-UniRule"/>
</dbReference>
<comment type="subunit">
    <text evidence="9">Homohexamer.</text>
</comment>
<dbReference type="NCBIfam" id="TIGR00125">
    <property type="entry name" value="cyt_tran_rel"/>
    <property type="match status" value="1"/>
</dbReference>
<dbReference type="EC" id="2.7.7.3" evidence="9"/>
<feature type="binding site" evidence="9">
    <location>
        <begin position="9"/>
        <end position="10"/>
    </location>
    <ligand>
        <name>ATP</name>
        <dbReference type="ChEBI" id="CHEBI:30616"/>
    </ligand>
</feature>
<feature type="site" description="Transition state stabilizer" evidence="9">
    <location>
        <position position="17"/>
    </location>
</feature>
<keyword evidence="4 9" id="KW-0547">Nucleotide-binding</keyword>
<dbReference type="Gene3D" id="3.40.50.620">
    <property type="entry name" value="HUPs"/>
    <property type="match status" value="1"/>
</dbReference>